<name>A0A074KYU1_9BACT</name>
<dbReference type="Pfam" id="PF14060">
    <property type="entry name" value="DUF4252"/>
    <property type="match status" value="1"/>
</dbReference>
<sequence length="157" mass="17435">MKKLFLAALFLAINISVFAQSKSVESLYNKYKNDKDFFHMDLGGNFMNFAKGLNISLDEDNMQTIAKSVERVKFFKLPTGGTAKSDFTALQKGLVKERFELMMEVSEKKSGVTMYSKGGNKIQDIIILIAGEGSDYIVLELKGDFDAKTLAKAGSSY</sequence>
<proteinExistence type="predicted"/>
<dbReference type="AlphaFoldDB" id="A0A074KYU1"/>
<accession>A0A074KYU1</accession>
<comment type="caution">
    <text evidence="2">The sequence shown here is derived from an EMBL/GenBank/DDBJ whole genome shotgun (WGS) entry which is preliminary data.</text>
</comment>
<protein>
    <recommendedName>
        <fullName evidence="4">DUF4252 domain-containing protein</fullName>
    </recommendedName>
</protein>
<dbReference type="eggNOG" id="ENOG5031XMJ">
    <property type="taxonomic scope" value="Bacteria"/>
</dbReference>
<keyword evidence="3" id="KW-1185">Reference proteome</keyword>
<dbReference type="Proteomes" id="UP000027821">
    <property type="component" value="Unassembled WGS sequence"/>
</dbReference>
<dbReference type="OrthoDB" id="824552at2"/>
<dbReference type="STRING" id="1048983.EL17_13780"/>
<reference evidence="2 3" key="1">
    <citation type="submission" date="2014-04" db="EMBL/GenBank/DDBJ databases">
        <title>Characterization and application of a salt tolerant electro-active bacterium.</title>
        <authorList>
            <person name="Yang L."/>
            <person name="Wei S."/>
            <person name="Tay Q.X.M."/>
        </authorList>
    </citation>
    <scope>NUCLEOTIDE SEQUENCE [LARGE SCALE GENOMIC DNA]</scope>
    <source>
        <strain evidence="2 3">LY1</strain>
    </source>
</reference>
<evidence type="ECO:0000313" key="3">
    <source>
        <dbReference type="Proteomes" id="UP000027821"/>
    </source>
</evidence>
<dbReference type="RefSeq" id="WP_035075386.1">
    <property type="nucleotide sequence ID" value="NZ_JMIH01000022.1"/>
</dbReference>
<organism evidence="2 3">
    <name type="scientific">Anditalea andensis</name>
    <dbReference type="NCBI Taxonomy" id="1048983"/>
    <lineage>
        <taxon>Bacteria</taxon>
        <taxon>Pseudomonadati</taxon>
        <taxon>Bacteroidota</taxon>
        <taxon>Cytophagia</taxon>
        <taxon>Cytophagales</taxon>
        <taxon>Cytophagaceae</taxon>
        <taxon>Anditalea</taxon>
    </lineage>
</organism>
<feature type="signal peptide" evidence="1">
    <location>
        <begin position="1"/>
        <end position="19"/>
    </location>
</feature>
<keyword evidence="1" id="KW-0732">Signal</keyword>
<gene>
    <name evidence="2" type="ORF">EL17_13780</name>
</gene>
<dbReference type="EMBL" id="JMIH01000022">
    <property type="protein sequence ID" value="KEO73405.1"/>
    <property type="molecule type" value="Genomic_DNA"/>
</dbReference>
<evidence type="ECO:0008006" key="4">
    <source>
        <dbReference type="Google" id="ProtNLM"/>
    </source>
</evidence>
<evidence type="ECO:0000256" key="1">
    <source>
        <dbReference type="SAM" id="SignalP"/>
    </source>
</evidence>
<dbReference type="InterPro" id="IPR025348">
    <property type="entry name" value="DUF4252"/>
</dbReference>
<evidence type="ECO:0000313" key="2">
    <source>
        <dbReference type="EMBL" id="KEO73405.1"/>
    </source>
</evidence>
<feature type="chain" id="PRO_5001697158" description="DUF4252 domain-containing protein" evidence="1">
    <location>
        <begin position="20"/>
        <end position="157"/>
    </location>
</feature>